<gene>
    <name evidence="1" type="ORF">KDL01_17805</name>
</gene>
<name>A0A941EQ72_9ACTN</name>
<keyword evidence="2" id="KW-1185">Reference proteome</keyword>
<protein>
    <submittedName>
        <fullName evidence="1">Uncharacterized protein</fullName>
    </submittedName>
</protein>
<sequence>MAGGTALLGIVVAPSTAWEILKQAGIDPAPRRQSTTWARFLHSQAEVIVACGFFETVTLAEQKISGPSLIEHATRRIRILGSTAHPTAAWMAQSAKSLILDLEDVEAAVR</sequence>
<proteinExistence type="predicted"/>
<dbReference type="AlphaFoldDB" id="A0A941EQ72"/>
<evidence type="ECO:0000313" key="1">
    <source>
        <dbReference type="EMBL" id="MBR7835133.1"/>
    </source>
</evidence>
<reference evidence="1" key="1">
    <citation type="submission" date="2021-04" db="EMBL/GenBank/DDBJ databases">
        <title>Genome based classification of Actinospica acidithermotolerans sp. nov., an actinobacterium isolated from an Indonesian hot spring.</title>
        <authorList>
            <person name="Kusuma A.B."/>
            <person name="Putra K.E."/>
            <person name="Nafisah S."/>
            <person name="Loh J."/>
            <person name="Nouioui I."/>
            <person name="Goodfellow M."/>
        </authorList>
    </citation>
    <scope>NUCLEOTIDE SEQUENCE</scope>
    <source>
        <strain evidence="1">CSCA 57</strain>
    </source>
</reference>
<accession>A0A941EQ72</accession>
<dbReference type="Proteomes" id="UP000675781">
    <property type="component" value="Unassembled WGS sequence"/>
</dbReference>
<dbReference type="EMBL" id="JAGSOG010000084">
    <property type="protein sequence ID" value="MBR7835133.1"/>
    <property type="molecule type" value="Genomic_DNA"/>
</dbReference>
<organism evidence="1 2">
    <name type="scientific">Actinospica durhamensis</name>
    <dbReference type="NCBI Taxonomy" id="1508375"/>
    <lineage>
        <taxon>Bacteria</taxon>
        <taxon>Bacillati</taxon>
        <taxon>Actinomycetota</taxon>
        <taxon>Actinomycetes</taxon>
        <taxon>Catenulisporales</taxon>
        <taxon>Actinospicaceae</taxon>
        <taxon>Actinospica</taxon>
    </lineage>
</organism>
<comment type="caution">
    <text evidence="1">The sequence shown here is derived from an EMBL/GenBank/DDBJ whole genome shotgun (WGS) entry which is preliminary data.</text>
</comment>
<evidence type="ECO:0000313" key="2">
    <source>
        <dbReference type="Proteomes" id="UP000675781"/>
    </source>
</evidence>
<dbReference type="RefSeq" id="WP_211244138.1">
    <property type="nucleotide sequence ID" value="NZ_JAGSOG010000084.1"/>
</dbReference>